<keyword evidence="6 9" id="KW-0238">DNA-binding</keyword>
<dbReference type="GO" id="GO:0000400">
    <property type="term" value="F:four-way junction DNA binding"/>
    <property type="evidence" value="ECO:0007669"/>
    <property type="project" value="UniProtKB-UniRule"/>
</dbReference>
<keyword evidence="4 9" id="KW-0378">Hydrolase</keyword>
<keyword evidence="7 9" id="KW-0233">DNA recombination</keyword>
<dbReference type="GO" id="GO:0005524">
    <property type="term" value="F:ATP binding"/>
    <property type="evidence" value="ECO:0007669"/>
    <property type="project" value="UniProtKB-UniRule"/>
</dbReference>
<feature type="binding site" evidence="9">
    <location>
        <position position="74"/>
    </location>
    <ligand>
        <name>ATP</name>
        <dbReference type="ChEBI" id="CHEBI:30616"/>
    </ligand>
</feature>
<protein>
    <recommendedName>
        <fullName evidence="9">Holliday junction branch migration complex subunit RuvB</fullName>
        <ecNumber evidence="9">3.6.4.-</ecNumber>
    </recommendedName>
</protein>
<evidence type="ECO:0000256" key="3">
    <source>
        <dbReference type="ARBA" id="ARBA00022763"/>
    </source>
</evidence>
<feature type="binding site" evidence="9">
    <location>
        <position position="323"/>
    </location>
    <ligand>
        <name>DNA</name>
        <dbReference type="ChEBI" id="CHEBI:16991"/>
    </ligand>
</feature>
<evidence type="ECO:0000313" key="13">
    <source>
        <dbReference type="Proteomes" id="UP000005583"/>
    </source>
</evidence>
<name>C2ER80_9LACO</name>
<dbReference type="InterPro" id="IPR003593">
    <property type="entry name" value="AAA+_ATPase"/>
</dbReference>
<feature type="binding site" evidence="9">
    <location>
        <position position="226"/>
    </location>
    <ligand>
        <name>ATP</name>
        <dbReference type="ChEBI" id="CHEBI:30616"/>
    </ligand>
</feature>
<dbReference type="GO" id="GO:0006281">
    <property type="term" value="P:DNA repair"/>
    <property type="evidence" value="ECO:0007669"/>
    <property type="project" value="UniProtKB-UniRule"/>
</dbReference>
<dbReference type="GO" id="GO:0048476">
    <property type="term" value="C:Holliday junction resolvase complex"/>
    <property type="evidence" value="ECO:0007669"/>
    <property type="project" value="UniProtKB-UniRule"/>
</dbReference>
<proteinExistence type="inferred from homology"/>
<dbReference type="GO" id="GO:0016887">
    <property type="term" value="F:ATP hydrolysis activity"/>
    <property type="evidence" value="ECO:0007669"/>
    <property type="project" value="RHEA"/>
</dbReference>
<feature type="binding site" evidence="9">
    <location>
        <position position="29"/>
    </location>
    <ligand>
        <name>ATP</name>
        <dbReference type="ChEBI" id="CHEBI:30616"/>
    </ligand>
</feature>
<comment type="function">
    <text evidence="9">The RuvA-RuvB-RuvC complex processes Holliday junction (HJ) DNA during genetic recombination and DNA repair, while the RuvA-RuvB complex plays an important role in the rescue of blocked DNA replication forks via replication fork reversal (RFR). RuvA specifically binds to HJ cruciform DNA, conferring on it an open structure. The RuvB hexamer acts as an ATP-dependent pump, pulling dsDNA into and through the RuvAB complex. RuvB forms 2 homohexamers on either side of HJ DNA bound by 1 or 2 RuvA tetramers; 4 subunits per hexamer contact DNA at a time. Coordinated motions by a converter formed by DNA-disengaged RuvB subunits stimulates ATP hydrolysis and nucleotide exchange. Immobilization of the converter enables RuvB to convert the ATP-contained energy into a lever motion, pulling 2 nucleotides of DNA out of the RuvA tetramer per ATP hydrolyzed, thus driving DNA branch migration. The RuvB motors rotate together with the DNA substrate, which together with the progressing nucleotide cycle form the mechanistic basis for DNA recombination by continuous HJ branch migration. Branch migration allows RuvC to scan DNA until it finds its consensus sequence, where it cleaves and resolves cruciform DNA.</text>
</comment>
<feature type="binding site" evidence="9">
    <location>
        <position position="70"/>
    </location>
    <ligand>
        <name>ATP</name>
        <dbReference type="ChEBI" id="CHEBI:30616"/>
    </ligand>
</feature>
<feature type="binding site" evidence="9">
    <location>
        <position position="28"/>
    </location>
    <ligand>
        <name>ATP</name>
        <dbReference type="ChEBI" id="CHEBI:30616"/>
    </ligand>
</feature>
<feature type="region of interest" description="Disordered" evidence="10">
    <location>
        <begin position="1"/>
        <end position="26"/>
    </location>
</feature>
<dbReference type="HOGENOM" id="CLU_055599_1_0_9"/>
<comment type="subunit">
    <text evidence="9">Homohexamer. Forms an RuvA(8)-RuvB(12)-Holliday junction (HJ) complex. HJ DNA is sandwiched between 2 RuvA tetramers; dsDNA enters through RuvA and exits via RuvB. An RuvB hexamer assembles on each DNA strand where it exits the tetramer. Each RuvB hexamer is contacted by two RuvA subunits (via domain III) on 2 adjacent RuvB subunits; this complex drives branch migration. In the full resolvosome a probable DNA-RuvA(4)-RuvB(12)-RuvC(2) complex forms which resolves the HJ.</text>
</comment>
<evidence type="ECO:0000256" key="5">
    <source>
        <dbReference type="ARBA" id="ARBA00022840"/>
    </source>
</evidence>
<comment type="catalytic activity">
    <reaction evidence="9">
        <text>ATP + H2O = ADP + phosphate + H(+)</text>
        <dbReference type="Rhea" id="RHEA:13065"/>
        <dbReference type="ChEBI" id="CHEBI:15377"/>
        <dbReference type="ChEBI" id="CHEBI:15378"/>
        <dbReference type="ChEBI" id="CHEBI:30616"/>
        <dbReference type="ChEBI" id="CHEBI:43474"/>
        <dbReference type="ChEBI" id="CHEBI:456216"/>
    </reaction>
</comment>
<evidence type="ECO:0000256" key="6">
    <source>
        <dbReference type="ARBA" id="ARBA00023125"/>
    </source>
</evidence>
<dbReference type="GO" id="GO:0005737">
    <property type="term" value="C:cytoplasm"/>
    <property type="evidence" value="ECO:0007669"/>
    <property type="project" value="UniProtKB-SubCell"/>
</dbReference>
<feature type="compositionally biased region" description="Polar residues" evidence="10">
    <location>
        <begin position="1"/>
        <end position="16"/>
    </location>
</feature>
<keyword evidence="13" id="KW-1185">Reference proteome</keyword>
<dbReference type="Pfam" id="PF05496">
    <property type="entry name" value="RuvB_N"/>
    <property type="match status" value="1"/>
</dbReference>
<comment type="domain">
    <text evidence="9">Has 3 domains, the large (RuvB-L) and small ATPase (RuvB-S) domains and the C-terminal head (RuvB-H) domain. The head domain binds DNA, while the ATPase domains jointly bind ATP, ADP or are empty depending on the state of the subunit in the translocation cycle. During a single DNA translocation step the structure of each domain remains the same, but their relative positions change.</text>
</comment>
<dbReference type="NCBIfam" id="TIGR00635">
    <property type="entry name" value="ruvB"/>
    <property type="match status" value="1"/>
</dbReference>
<keyword evidence="2 9" id="KW-0547">Nucleotide-binding</keyword>
<feature type="binding site" evidence="9">
    <location>
        <position position="74"/>
    </location>
    <ligand>
        <name>Mg(2+)</name>
        <dbReference type="ChEBI" id="CHEBI:18420"/>
    </ligand>
</feature>
<keyword evidence="12" id="KW-0347">Helicase</keyword>
<evidence type="ECO:0000256" key="9">
    <source>
        <dbReference type="HAMAP-Rule" id="MF_00016"/>
    </source>
</evidence>
<dbReference type="InterPro" id="IPR036390">
    <property type="entry name" value="WH_DNA-bd_sf"/>
</dbReference>
<sequence length="341" mass="37909">MKLLTQQDDAVTSGQIENPEEEEMELSLRPQTLSQYLGQERVKKEMSIYIKAAKQRDEALDHVLLYGPPGLGKTTLAFVIANELGVHLKSTSGPAIEKAGDLVALLSDLDPGDVLFIDEIHRLAKPVEEVLYSAMEDYYIDIVIGEGQTTHAVHVPLPPFTLIGATTLAGQLSAPLRDRFGIVEHMQYYNVDELEKIVQRSSDVFHTSIAPEAAHELARRSRGTPRVANRLLKRVRDFAEVKGERTISLATTENALKQLQVDDEGLDQTDRKLLRTMIEGYNGGPVGIRTLAANIGEDMETIESLYEPYLLQHGFILLTPRGRMVTDKAYLQLGLPVPDDK</sequence>
<dbReference type="SUPFAM" id="SSF46785">
    <property type="entry name" value="Winged helix' DNA-binding domain"/>
    <property type="match status" value="1"/>
</dbReference>
<dbReference type="Gene3D" id="1.10.10.10">
    <property type="entry name" value="Winged helix-like DNA-binding domain superfamily/Winged helix DNA-binding domain"/>
    <property type="match status" value="1"/>
</dbReference>
<dbReference type="PATRIC" id="fig|525365.8.peg.1029"/>
<evidence type="ECO:0000259" key="11">
    <source>
        <dbReference type="SMART" id="SM00382"/>
    </source>
</evidence>
<feature type="binding site" evidence="9">
    <location>
        <position position="73"/>
    </location>
    <ligand>
        <name>ATP</name>
        <dbReference type="ChEBI" id="CHEBI:30616"/>
    </ligand>
</feature>
<reference evidence="12 13" key="1">
    <citation type="submission" date="2009-01" db="EMBL/GenBank/DDBJ databases">
        <authorList>
            <person name="Qin X."/>
            <person name="Bachman B."/>
            <person name="Battles P."/>
            <person name="Bell A."/>
            <person name="Bess C."/>
            <person name="Bickham C."/>
            <person name="Chaboub L."/>
            <person name="Chen D."/>
            <person name="Coyle M."/>
            <person name="Deiros D.R."/>
            <person name="Dinh H."/>
            <person name="Forbes L."/>
            <person name="Fowler G."/>
            <person name="Francisco L."/>
            <person name="Fu Q."/>
            <person name="Gubbala S."/>
            <person name="Hale W."/>
            <person name="Han Y."/>
            <person name="Hemphill L."/>
            <person name="Highlander S.K."/>
            <person name="Hirani K."/>
            <person name="Hogues M."/>
            <person name="Jackson L."/>
            <person name="Jakkamsetti A."/>
            <person name="Javaid M."/>
            <person name="Jiang H."/>
            <person name="Korchina V."/>
            <person name="Kovar C."/>
            <person name="Lara F."/>
            <person name="Lee S."/>
            <person name="Mata R."/>
            <person name="Mathew T."/>
            <person name="Moen C."/>
            <person name="Morales K."/>
            <person name="Munidasa M."/>
            <person name="Nazareth L."/>
            <person name="Ngo R."/>
            <person name="Nguyen L."/>
            <person name="Okwuonu G."/>
            <person name="Ongeri F."/>
            <person name="Patil S."/>
            <person name="Petrosino J."/>
            <person name="Pham C."/>
            <person name="Pham P."/>
            <person name="Pu L.-L."/>
            <person name="Puazo M."/>
            <person name="Raj R."/>
            <person name="Reid J."/>
            <person name="Rouhana J."/>
            <person name="Saada N."/>
            <person name="Shang Y."/>
            <person name="Simmons D."/>
            <person name="Thornton R."/>
            <person name="Warren J."/>
            <person name="Weissenberger G."/>
            <person name="Zhang J."/>
            <person name="Zhang L."/>
            <person name="Zhou C."/>
            <person name="Zhu D."/>
            <person name="Muzny D."/>
            <person name="Worley K."/>
            <person name="Gibbs R."/>
        </authorList>
    </citation>
    <scope>NUCLEOTIDE SEQUENCE [LARGE SCALE GENOMIC DNA]</scope>
    <source>
        <strain evidence="12 13">DSM 16047</strain>
    </source>
</reference>
<dbReference type="InterPro" id="IPR004605">
    <property type="entry name" value="DNA_helicase_Holl-junc_RuvB"/>
</dbReference>
<dbReference type="InterPro" id="IPR008824">
    <property type="entry name" value="RuvB-like_N"/>
</dbReference>
<dbReference type="EMBL" id="ACGU01000113">
    <property type="protein sequence ID" value="EEJ70969.1"/>
    <property type="molecule type" value="Genomic_DNA"/>
</dbReference>
<dbReference type="SMART" id="SM00382">
    <property type="entry name" value="AAA"/>
    <property type="match status" value="1"/>
</dbReference>
<dbReference type="Gene3D" id="1.10.8.60">
    <property type="match status" value="1"/>
</dbReference>
<dbReference type="eggNOG" id="COG2255">
    <property type="taxonomic scope" value="Bacteria"/>
</dbReference>
<dbReference type="PANTHER" id="PTHR42848">
    <property type="match status" value="1"/>
</dbReference>
<comment type="similarity">
    <text evidence="9">Belongs to the RuvB family.</text>
</comment>
<dbReference type="InterPro" id="IPR008823">
    <property type="entry name" value="RuvB_wg_C"/>
</dbReference>
<dbReference type="InterPro" id="IPR041445">
    <property type="entry name" value="AAA_lid_4"/>
</dbReference>
<feature type="binding site" evidence="9">
    <location>
        <begin position="136"/>
        <end position="138"/>
    </location>
    <ligand>
        <name>ATP</name>
        <dbReference type="ChEBI" id="CHEBI:30616"/>
    </ligand>
</feature>
<dbReference type="InterPro" id="IPR036388">
    <property type="entry name" value="WH-like_DNA-bd_sf"/>
</dbReference>
<comment type="caution">
    <text evidence="9">Lacks conserved residue(s) required for the propagation of feature annotation.</text>
</comment>
<keyword evidence="1 9" id="KW-0963">Cytoplasm</keyword>
<feature type="region of interest" description="Head domain (RuvB-H)" evidence="9">
    <location>
        <begin position="263"/>
        <end position="341"/>
    </location>
</feature>
<dbReference type="AlphaFoldDB" id="C2ER80"/>
<keyword evidence="3 9" id="KW-0227">DNA damage</keyword>
<dbReference type="Pfam" id="PF17864">
    <property type="entry name" value="AAA_lid_4"/>
    <property type="match status" value="1"/>
</dbReference>
<keyword evidence="8 9" id="KW-0234">DNA repair</keyword>
<feature type="binding site" evidence="9">
    <location>
        <position position="75"/>
    </location>
    <ligand>
        <name>ATP</name>
        <dbReference type="ChEBI" id="CHEBI:30616"/>
    </ligand>
</feature>
<evidence type="ECO:0000256" key="4">
    <source>
        <dbReference type="ARBA" id="ARBA00022801"/>
    </source>
</evidence>
<dbReference type="EC" id="3.6.4.-" evidence="9"/>
<dbReference type="InterPro" id="IPR027417">
    <property type="entry name" value="P-loop_NTPase"/>
</dbReference>
<feature type="binding site" evidence="9">
    <location>
        <position position="179"/>
    </location>
    <ligand>
        <name>ATP</name>
        <dbReference type="ChEBI" id="CHEBI:30616"/>
    </ligand>
</feature>
<dbReference type="Gene3D" id="3.40.50.300">
    <property type="entry name" value="P-loop containing nucleotide triphosphate hydrolases"/>
    <property type="match status" value="1"/>
</dbReference>
<dbReference type="GO" id="GO:0006310">
    <property type="term" value="P:DNA recombination"/>
    <property type="evidence" value="ECO:0007669"/>
    <property type="project" value="UniProtKB-UniRule"/>
</dbReference>
<feature type="binding site" evidence="9">
    <location>
        <position position="189"/>
    </location>
    <ligand>
        <name>ATP</name>
        <dbReference type="ChEBI" id="CHEBI:30616"/>
    </ligand>
</feature>
<organism evidence="12 13">
    <name type="scientific">Lactobacillus ultunensis DSM 16047</name>
    <dbReference type="NCBI Taxonomy" id="525365"/>
    <lineage>
        <taxon>Bacteria</taxon>
        <taxon>Bacillati</taxon>
        <taxon>Bacillota</taxon>
        <taxon>Bacilli</taxon>
        <taxon>Lactobacillales</taxon>
        <taxon>Lactobacillaceae</taxon>
        <taxon>Lactobacillus</taxon>
    </lineage>
</organism>
<feature type="region of interest" description="Small ATPAse domain (RuvB-S)" evidence="9">
    <location>
        <begin position="190"/>
        <end position="260"/>
    </location>
</feature>
<comment type="caution">
    <text evidence="12">The sequence shown here is derived from an EMBL/GenBank/DDBJ whole genome shotgun (WGS) entry which is preliminary data.</text>
</comment>
<evidence type="ECO:0000256" key="2">
    <source>
        <dbReference type="ARBA" id="ARBA00022741"/>
    </source>
</evidence>
<evidence type="ECO:0000256" key="1">
    <source>
        <dbReference type="ARBA" id="ARBA00022490"/>
    </source>
</evidence>
<evidence type="ECO:0000256" key="7">
    <source>
        <dbReference type="ARBA" id="ARBA00023172"/>
    </source>
</evidence>
<dbReference type="STRING" id="525365.HMPREF0548_2176"/>
<dbReference type="NCBIfam" id="NF000868">
    <property type="entry name" value="PRK00080.1"/>
    <property type="match status" value="1"/>
</dbReference>
<comment type="subcellular location">
    <subcellularLocation>
        <location evidence="9">Cytoplasm</location>
    </subcellularLocation>
</comment>
<evidence type="ECO:0000313" key="12">
    <source>
        <dbReference type="EMBL" id="EEJ70969.1"/>
    </source>
</evidence>
<evidence type="ECO:0000256" key="10">
    <source>
        <dbReference type="SAM" id="MobiDB-lite"/>
    </source>
</evidence>
<feature type="domain" description="AAA+ ATPase" evidence="11">
    <location>
        <begin position="59"/>
        <end position="190"/>
    </location>
</feature>
<dbReference type="CDD" id="cd00009">
    <property type="entry name" value="AAA"/>
    <property type="match status" value="1"/>
</dbReference>
<gene>
    <name evidence="9 12" type="primary">ruvB</name>
    <name evidence="12" type="ORF">HMPREF0548_2176</name>
</gene>
<dbReference type="GO" id="GO:0009378">
    <property type="term" value="F:four-way junction helicase activity"/>
    <property type="evidence" value="ECO:0007669"/>
    <property type="project" value="InterPro"/>
</dbReference>
<dbReference type="PANTHER" id="PTHR42848:SF1">
    <property type="entry name" value="HOLLIDAY JUNCTION BRANCH MIGRATION COMPLEX SUBUNIT RUVB"/>
    <property type="match status" value="1"/>
</dbReference>
<dbReference type="SUPFAM" id="SSF52540">
    <property type="entry name" value="P-loop containing nucleoside triphosphate hydrolases"/>
    <property type="match status" value="1"/>
</dbReference>
<accession>C2ER80</accession>
<dbReference type="Proteomes" id="UP000005583">
    <property type="component" value="Unassembled WGS sequence"/>
</dbReference>
<dbReference type="Pfam" id="PF05491">
    <property type="entry name" value="WHD_RuvB"/>
    <property type="match status" value="1"/>
</dbReference>
<evidence type="ECO:0000256" key="8">
    <source>
        <dbReference type="ARBA" id="ARBA00023204"/>
    </source>
</evidence>
<dbReference type="HAMAP" id="MF_00016">
    <property type="entry name" value="DNA_HJ_migration_RuvB"/>
    <property type="match status" value="1"/>
</dbReference>
<keyword evidence="5 9" id="KW-0067">ATP-binding</keyword>